<evidence type="ECO:0000313" key="3">
    <source>
        <dbReference type="Proteomes" id="UP001303046"/>
    </source>
</evidence>
<gene>
    <name evidence="2" type="primary">Necator_chrIV.g16165</name>
    <name evidence="2" type="ORF">RB195_002869</name>
</gene>
<keyword evidence="1" id="KW-0472">Membrane</keyword>
<dbReference type="SUPFAM" id="SSF81321">
    <property type="entry name" value="Family A G protein-coupled receptor-like"/>
    <property type="match status" value="1"/>
</dbReference>
<feature type="transmembrane region" description="Helical" evidence="1">
    <location>
        <begin position="111"/>
        <end position="131"/>
    </location>
</feature>
<feature type="transmembrane region" description="Helical" evidence="1">
    <location>
        <begin position="151"/>
        <end position="172"/>
    </location>
</feature>
<organism evidence="2 3">
    <name type="scientific">Necator americanus</name>
    <name type="common">Human hookworm</name>
    <dbReference type="NCBI Taxonomy" id="51031"/>
    <lineage>
        <taxon>Eukaryota</taxon>
        <taxon>Metazoa</taxon>
        <taxon>Ecdysozoa</taxon>
        <taxon>Nematoda</taxon>
        <taxon>Chromadorea</taxon>
        <taxon>Rhabditida</taxon>
        <taxon>Rhabditina</taxon>
        <taxon>Rhabditomorpha</taxon>
        <taxon>Strongyloidea</taxon>
        <taxon>Ancylostomatidae</taxon>
        <taxon>Bunostominae</taxon>
        <taxon>Necator</taxon>
    </lineage>
</organism>
<dbReference type="PANTHER" id="PTHR47758">
    <property type="entry name" value="SERPENTINE RECEPTOR, CLASS M-RELATED"/>
    <property type="match status" value="1"/>
</dbReference>
<feature type="transmembrane region" description="Helical" evidence="1">
    <location>
        <begin position="12"/>
        <end position="31"/>
    </location>
</feature>
<dbReference type="Pfam" id="PF10326">
    <property type="entry name" value="7TM_GPCR_Str"/>
    <property type="match status" value="1"/>
</dbReference>
<name>A0ABR1DME3_NECAM</name>
<comment type="caution">
    <text evidence="2">The sequence shown here is derived from an EMBL/GenBank/DDBJ whole genome shotgun (WGS) entry which is preliminary data.</text>
</comment>
<reference evidence="2 3" key="1">
    <citation type="submission" date="2023-08" db="EMBL/GenBank/DDBJ databases">
        <title>A Necator americanus chromosomal reference genome.</title>
        <authorList>
            <person name="Ilik V."/>
            <person name="Petrzelkova K.J."/>
            <person name="Pardy F."/>
            <person name="Fuh T."/>
            <person name="Niatou-Singa F.S."/>
            <person name="Gouil Q."/>
            <person name="Baker L."/>
            <person name="Ritchie M.E."/>
            <person name="Jex A.R."/>
            <person name="Gazzola D."/>
            <person name="Li H."/>
            <person name="Toshio Fujiwara R."/>
            <person name="Zhan B."/>
            <person name="Aroian R.V."/>
            <person name="Pafco B."/>
            <person name="Schwarz E.M."/>
        </authorList>
    </citation>
    <scope>NUCLEOTIDE SEQUENCE [LARGE SCALE GENOMIC DNA]</scope>
    <source>
        <strain evidence="2 3">Aroian</strain>
        <tissue evidence="2">Whole animal</tissue>
    </source>
</reference>
<keyword evidence="1" id="KW-1133">Transmembrane helix</keyword>
<dbReference type="PANTHER" id="PTHR47758:SF4">
    <property type="entry name" value="SERPENTINE RECEPTOR, CLASS M"/>
    <property type="match status" value="1"/>
</dbReference>
<proteinExistence type="predicted"/>
<feature type="transmembrane region" description="Helical" evidence="1">
    <location>
        <begin position="219"/>
        <end position="240"/>
    </location>
</feature>
<protein>
    <recommendedName>
        <fullName evidence="4">G-protein coupled receptors family 1 profile domain-containing protein</fullName>
    </recommendedName>
</protein>
<evidence type="ECO:0008006" key="4">
    <source>
        <dbReference type="Google" id="ProtNLM"/>
    </source>
</evidence>
<sequence length="272" mass="30572">MVNAGEVSAINSYVFGGISICLNSFLISVICYRSVEVMGSYKYMMITSAILDLLFSALFIVACPVSSERFHADQGTSCPSIETFAAMEKLSSLLIVKGGIPLPMSWARLTLIFFIFLLCQSIVTPPCLFVFRYLQICKTKFLAQHYRSLRYLLILPLFISSSSCALMCFAAWPTQFDLAYFQGIAMKIHVQRNATFLVAMLKNEKGFDSPFNIVQSKTMLITSIYLIIMMVSALSIMLYCTKRIMIAARAGSNEKTRKLQMQLYKTLIAQVE</sequence>
<keyword evidence="1" id="KW-0812">Transmembrane</keyword>
<feature type="transmembrane region" description="Helical" evidence="1">
    <location>
        <begin position="43"/>
        <end position="62"/>
    </location>
</feature>
<evidence type="ECO:0000313" key="2">
    <source>
        <dbReference type="EMBL" id="KAK6751155.1"/>
    </source>
</evidence>
<dbReference type="InterPro" id="IPR019428">
    <property type="entry name" value="7TM_GPCR_serpentine_rcpt_Str"/>
</dbReference>
<dbReference type="Proteomes" id="UP001303046">
    <property type="component" value="Unassembled WGS sequence"/>
</dbReference>
<keyword evidence="3" id="KW-1185">Reference proteome</keyword>
<accession>A0ABR1DME3</accession>
<dbReference type="EMBL" id="JAVFWL010000004">
    <property type="protein sequence ID" value="KAK6751155.1"/>
    <property type="molecule type" value="Genomic_DNA"/>
</dbReference>
<evidence type="ECO:0000256" key="1">
    <source>
        <dbReference type="SAM" id="Phobius"/>
    </source>
</evidence>